<gene>
    <name evidence="2" type="ORF">HD556DRAFT_1435276</name>
</gene>
<accession>A0A9P7DAK5</accession>
<evidence type="ECO:0000313" key="3">
    <source>
        <dbReference type="Proteomes" id="UP000719766"/>
    </source>
</evidence>
<dbReference type="PANTHER" id="PTHR33104:SF2">
    <property type="entry name" value="CXC3 LIKE CYSTEINE CLUSTER DOMAIN-CONTAINING PROTEIN"/>
    <property type="match status" value="1"/>
</dbReference>
<dbReference type="EMBL" id="JABBWE010000118">
    <property type="protein sequence ID" value="KAG1785133.1"/>
    <property type="molecule type" value="Genomic_DNA"/>
</dbReference>
<dbReference type="OrthoDB" id="3261436at2759"/>
<dbReference type="Pfam" id="PF18758">
    <property type="entry name" value="KDZ"/>
    <property type="match status" value="1"/>
</dbReference>
<protein>
    <recommendedName>
        <fullName evidence="1">CxC2-like cysteine cluster KDZ transposase-associated domain-containing protein</fullName>
    </recommendedName>
</protein>
<dbReference type="RefSeq" id="XP_041152618.1">
    <property type="nucleotide sequence ID" value="XM_041305400.1"/>
</dbReference>
<dbReference type="Proteomes" id="UP000719766">
    <property type="component" value="Unassembled WGS sequence"/>
</dbReference>
<dbReference type="InterPro" id="IPR040521">
    <property type="entry name" value="KDZ"/>
</dbReference>
<dbReference type="GeneID" id="64599164"/>
<keyword evidence="3" id="KW-1185">Reference proteome</keyword>
<dbReference type="InterPro" id="IPR041457">
    <property type="entry name" value="CxC2_KDZ-assoc"/>
</dbReference>
<evidence type="ECO:0000259" key="1">
    <source>
        <dbReference type="Pfam" id="PF18803"/>
    </source>
</evidence>
<name>A0A9P7DAK5_9AGAM</name>
<comment type="caution">
    <text evidence="2">The sequence shown here is derived from an EMBL/GenBank/DDBJ whole genome shotgun (WGS) entry which is preliminary data.</text>
</comment>
<proteinExistence type="predicted"/>
<organism evidence="2 3">
    <name type="scientific">Suillus plorans</name>
    <dbReference type="NCBI Taxonomy" id="116603"/>
    <lineage>
        <taxon>Eukaryota</taxon>
        <taxon>Fungi</taxon>
        <taxon>Dikarya</taxon>
        <taxon>Basidiomycota</taxon>
        <taxon>Agaricomycotina</taxon>
        <taxon>Agaricomycetes</taxon>
        <taxon>Agaricomycetidae</taxon>
        <taxon>Boletales</taxon>
        <taxon>Suillineae</taxon>
        <taxon>Suillaceae</taxon>
        <taxon>Suillus</taxon>
    </lineage>
</organism>
<dbReference type="AlphaFoldDB" id="A0A9P7DAK5"/>
<dbReference type="PANTHER" id="PTHR33104">
    <property type="entry name" value="SI:DKEY-29D5.2"/>
    <property type="match status" value="1"/>
</dbReference>
<evidence type="ECO:0000313" key="2">
    <source>
        <dbReference type="EMBL" id="KAG1785133.1"/>
    </source>
</evidence>
<sequence>MAASFRCNDCLSVNLSCQECIVRRHAETPFHRIKSARNDDFVVIDAHRIHEVETAASHYKQLLRARWFPATSTDPRTAATFSVLKFFHLLSFESKVSAYEFYHTLARVTDNTGIQPIRDRYSTFLKMVVMWRNIKMLIRAGRGNDPGGVEATQQGQLAVLCPACPHPGKNLPDNWDNEPVAMRWLYSFFLAIDANFRLKRRLVSTDAKDPGLTRGWAYFVEECGYKHQRSVCVSHDAVNLADTKSSKGLAATGVGAVDCARHEFKLPNGVGDLQKKEKYLNMDYLIFSSLTHFSTLSAVNFSYDVACQWHKKLWTHVSSLPEHLHFSHVNKIIRFFVPKFHLAAHIPACQTAFSFNWTPHVGRTDGEAPERGWANINRVASSTKEMGPGSRRDTLDDHFGDWNWKKVTAFGRILFHRITEAVEAEREHRTALKELQESVASSELGRTSLAIWEKEITTWENDHTQQNPFESQCNEMTQAAVRLELARQDTKDIEDGLSVSLHVEVTPSILISTGIDLEHVHLGQHSTDNQRTKILTRRNALQRRIDMWIDVQALYMPTTPYLRLTGFVTPSRDDDSGCPKSNPTSENAEDFPLLLPSEVCEHSTCDPKLLDIEWSLRHAQANDALDECRSNIRLRHQLIQFKGQHIRGQGATTRARQTIQTVENHLILSHAKYTRAYWALTALSHQLSRPGWDINLQLLKKAHLRPMGDFGGQSQGTAIMSWIWRNRGITTSDNESLQESLRIEWCKACARHHRWAEEIQLLLEEMRRVLAYLAWHAVWWETQGPLRAVDRPEDAEGLLAYAKRQAAIRRGLHAKFAEKWKNGTTLVERLLNSTSSGVGSDCSSESREGDLKRALETALGSLCALRSIYDHRVTRWEHEMRRINDKQDRVEMLLRQTLGVGLQNGNGLPDA</sequence>
<reference evidence="2" key="1">
    <citation type="journal article" date="2020" name="New Phytol.">
        <title>Comparative genomics reveals dynamic genome evolution in host specialist ectomycorrhizal fungi.</title>
        <authorList>
            <person name="Lofgren L.A."/>
            <person name="Nguyen N.H."/>
            <person name="Vilgalys R."/>
            <person name="Ruytinx J."/>
            <person name="Liao H.L."/>
            <person name="Branco S."/>
            <person name="Kuo A."/>
            <person name="LaButti K."/>
            <person name="Lipzen A."/>
            <person name="Andreopoulos W."/>
            <person name="Pangilinan J."/>
            <person name="Riley R."/>
            <person name="Hundley H."/>
            <person name="Na H."/>
            <person name="Barry K."/>
            <person name="Grigoriev I.V."/>
            <person name="Stajich J.E."/>
            <person name="Kennedy P.G."/>
        </authorList>
    </citation>
    <scope>NUCLEOTIDE SEQUENCE</scope>
    <source>
        <strain evidence="2">S12</strain>
    </source>
</reference>
<dbReference type="Pfam" id="PF18803">
    <property type="entry name" value="CxC2"/>
    <property type="match status" value="1"/>
</dbReference>
<feature type="domain" description="CxC2-like cysteine cluster KDZ transposase-associated" evidence="1">
    <location>
        <begin position="35"/>
        <end position="113"/>
    </location>
</feature>